<protein>
    <submittedName>
        <fullName evidence="1">Uncharacterized protein</fullName>
    </submittedName>
</protein>
<organism evidence="1 2">
    <name type="scientific">Pseudomonas arsenicoxydans</name>
    <dbReference type="NCBI Taxonomy" id="702115"/>
    <lineage>
        <taxon>Bacteria</taxon>
        <taxon>Pseudomonadati</taxon>
        <taxon>Pseudomonadota</taxon>
        <taxon>Gammaproteobacteria</taxon>
        <taxon>Pseudomonadales</taxon>
        <taxon>Pseudomonadaceae</taxon>
        <taxon>Pseudomonas</taxon>
    </lineage>
</organism>
<gene>
    <name evidence="1" type="ORF">CUN61_17085</name>
</gene>
<dbReference type="AlphaFoldDB" id="A0A4P6GJ95"/>
<dbReference type="Proteomes" id="UP000291121">
    <property type="component" value="Chromosome"/>
</dbReference>
<accession>A0A4P6GJ95</accession>
<dbReference type="RefSeq" id="WP_208667763.1">
    <property type="nucleotide sequence ID" value="NZ_CP024767.1"/>
</dbReference>
<name>A0A4P6GJ95_9PSED</name>
<evidence type="ECO:0000313" key="1">
    <source>
        <dbReference type="EMBL" id="QAY85591.1"/>
    </source>
</evidence>
<proteinExistence type="predicted"/>
<reference evidence="1 2" key="1">
    <citation type="submission" date="2017-11" db="EMBL/GenBank/DDBJ databases">
        <title>Genome sequence of Pseudomonas arsenicoxydans ACM1.</title>
        <authorList>
            <person name="Nascimento F.X."/>
        </authorList>
    </citation>
    <scope>NUCLEOTIDE SEQUENCE [LARGE SCALE GENOMIC DNA]</scope>
    <source>
        <strain evidence="1 2">ACM1</strain>
    </source>
</reference>
<sequence>MELSIDITNAFGAIDYDNAGGLISYVNVPPIENFHELFRFEISNFVLNLIDDEVITSFKEQVPSNFQRIMTDDGLLIVKQATILFEKIKSYEKSIAPINQKNKDLLHEVWGDDLRDGDRIYDIGGRLISNPELLINLAIVSPKKITLLFSLSECTFVENYEEFREKLSEFNTRINFKLPPPKRLFDIDFSNSYTASNWDAGYRIYKEKTQS</sequence>
<keyword evidence="2" id="KW-1185">Reference proteome</keyword>
<dbReference type="EMBL" id="CP024767">
    <property type="protein sequence ID" value="QAY85591.1"/>
    <property type="molecule type" value="Genomic_DNA"/>
</dbReference>
<evidence type="ECO:0000313" key="2">
    <source>
        <dbReference type="Proteomes" id="UP000291121"/>
    </source>
</evidence>